<evidence type="ECO:0000259" key="5">
    <source>
        <dbReference type="Pfam" id="PF01103"/>
    </source>
</evidence>
<keyword evidence="2" id="KW-1134">Transmembrane beta strand</keyword>
<dbReference type="Proteomes" id="UP000049983">
    <property type="component" value="Unassembled WGS sequence"/>
</dbReference>
<dbReference type="PANTHER" id="PTHR12815">
    <property type="entry name" value="SORTING AND ASSEMBLY MACHINERY SAMM50 PROTEIN FAMILY MEMBER"/>
    <property type="match status" value="1"/>
</dbReference>
<dbReference type="EMBL" id="CXWC01000012">
    <property type="protein sequence ID" value="CTQ76049.1"/>
    <property type="molecule type" value="Genomic_DNA"/>
</dbReference>
<dbReference type="AlphaFoldDB" id="A0A0M6ZIF3"/>
<keyword evidence="3 4" id="KW-0472">Membrane</keyword>
<organism evidence="7 8">
    <name type="scientific">Roseibium album</name>
    <dbReference type="NCBI Taxonomy" id="311410"/>
    <lineage>
        <taxon>Bacteria</taxon>
        <taxon>Pseudomonadati</taxon>
        <taxon>Pseudomonadota</taxon>
        <taxon>Alphaproteobacteria</taxon>
        <taxon>Hyphomicrobiales</taxon>
        <taxon>Stappiaceae</taxon>
        <taxon>Roseibium</taxon>
    </lineage>
</organism>
<evidence type="ECO:0000256" key="3">
    <source>
        <dbReference type="ARBA" id="ARBA00023136"/>
    </source>
</evidence>
<dbReference type="Pfam" id="PF07244">
    <property type="entry name" value="POTRA"/>
    <property type="match status" value="1"/>
</dbReference>
<feature type="domain" description="POTRA" evidence="6">
    <location>
        <begin position="262"/>
        <end position="335"/>
    </location>
</feature>
<comment type="subcellular location">
    <subcellularLocation>
        <location evidence="1">Membrane</location>
    </subcellularLocation>
</comment>
<accession>A0A0M6ZIF3</accession>
<dbReference type="PANTHER" id="PTHR12815:SF42">
    <property type="entry name" value="BACTERIAL SURFACE ANTIGEN (D15) DOMAIN-CONTAINING PROTEIN"/>
    <property type="match status" value="1"/>
</dbReference>
<evidence type="ECO:0000313" key="7">
    <source>
        <dbReference type="EMBL" id="CTQ76049.1"/>
    </source>
</evidence>
<dbReference type="InterPro" id="IPR039910">
    <property type="entry name" value="D15-like"/>
</dbReference>
<keyword evidence="4" id="KW-0812">Transmembrane</keyword>
<gene>
    <name evidence="7" type="primary">tama</name>
    <name evidence="7" type="ORF">LA5096_04631</name>
</gene>
<evidence type="ECO:0000256" key="4">
    <source>
        <dbReference type="SAM" id="Phobius"/>
    </source>
</evidence>
<protein>
    <submittedName>
        <fullName evidence="7">Autotransporter assembly factor TamA</fullName>
    </submittedName>
</protein>
<feature type="transmembrane region" description="Helical" evidence="4">
    <location>
        <begin position="31"/>
        <end position="53"/>
    </location>
</feature>
<reference evidence="8" key="1">
    <citation type="submission" date="2015-07" db="EMBL/GenBank/DDBJ databases">
        <authorList>
            <person name="Rodrigo-Torres Lidia"/>
            <person name="Arahal R.David."/>
        </authorList>
    </citation>
    <scope>NUCLEOTIDE SEQUENCE [LARGE SCALE GENOMIC DNA]</scope>
    <source>
        <strain evidence="8">CECT 5096</strain>
    </source>
</reference>
<dbReference type="Gene3D" id="2.40.160.50">
    <property type="entry name" value="membrane protein fhac: a member of the omp85/tpsb transporter family"/>
    <property type="match status" value="1"/>
</dbReference>
<dbReference type="Gene3D" id="3.10.20.310">
    <property type="entry name" value="membrane protein fhac"/>
    <property type="match status" value="1"/>
</dbReference>
<evidence type="ECO:0000256" key="1">
    <source>
        <dbReference type="ARBA" id="ARBA00004370"/>
    </source>
</evidence>
<dbReference type="InterPro" id="IPR000184">
    <property type="entry name" value="Bac_surfAg_D15"/>
</dbReference>
<dbReference type="STRING" id="311410.LA5095_04072"/>
<dbReference type="Pfam" id="PF01103">
    <property type="entry name" value="Omp85"/>
    <property type="match status" value="1"/>
</dbReference>
<evidence type="ECO:0000256" key="2">
    <source>
        <dbReference type="ARBA" id="ARBA00022452"/>
    </source>
</evidence>
<name>A0A0M6ZIF3_9HYPH</name>
<evidence type="ECO:0000313" key="8">
    <source>
        <dbReference type="Proteomes" id="UP000049983"/>
    </source>
</evidence>
<feature type="domain" description="Bacterial surface antigen (D15)" evidence="5">
    <location>
        <begin position="362"/>
        <end position="660"/>
    </location>
</feature>
<keyword evidence="8" id="KW-1185">Reference proteome</keyword>
<proteinExistence type="predicted"/>
<dbReference type="InterPro" id="IPR010827">
    <property type="entry name" value="BamA/TamA_POTRA"/>
</dbReference>
<evidence type="ECO:0000259" key="6">
    <source>
        <dbReference type="Pfam" id="PF07244"/>
    </source>
</evidence>
<keyword evidence="4" id="KW-1133">Transmembrane helix</keyword>
<dbReference type="GO" id="GO:0019867">
    <property type="term" value="C:outer membrane"/>
    <property type="evidence" value="ECO:0007669"/>
    <property type="project" value="InterPro"/>
</dbReference>
<sequence length="660" mass="70461">MKGLPSCNSGRCRNTRLCVEKKRVALSATGLFVVVKHTFAFGLVFLSLFAVALPANAFDIFGWKPFGGAEEEGEAVPDPIPYEAELAVSTGNEDLTSDMKSTSLLLQQQDKPPSGEAGLIARALSDRERLVAKLYADGRYGGTVSIKLAGLPLEIALEQSDLPDGRPVKVSILVDPGPEFTFGNVSISSTGGDLSTDPSFWGLAPGETAGSGKILSAEGRIVSILRGRGYPKAKITERRITADHSTNKLDVALVADAGPQARFGAVSVSGTEVTDPGFVKQQAMLPQGGIYSPEDIARARKRLNDLGIFSSIRFVEGDIAGPDGTLPIAIEVSERKRHVIGAGASWSSTEGFGVEAYWRRRNLFGRGELLSVEGSVGRIGTESFANQEYSARIAFEKPGVFGPLTSFSTSLEARQENPDAYKSRTVTYNAFLNREFSEKLKGRAGAEVFFADEEDAFGEDEYLLVGLPADLTFDNRDDKLNPSKGVFAALFAEPAYDTLNSNAMGFMKGTVSSYYALDEAKRFILAGKVTVGSILAPSVESVPASRRFIAGGGGSIRGYAYRNVGPRVGDEVVGGRSLVELSGEIRMRVTETIGIVGFVDAGNAYEDSVPDFSEELKVGVGAGLRYFTPIGPLRVDAAIPLDPGKDDPDFALYVGLSQAF</sequence>